<feature type="compositionally biased region" description="Polar residues" evidence="1">
    <location>
        <begin position="65"/>
        <end position="75"/>
    </location>
</feature>
<accession>A0A8H6NXQ8</accession>
<evidence type="ECO:0000313" key="2">
    <source>
        <dbReference type="EMBL" id="KAF6844398.1"/>
    </source>
</evidence>
<evidence type="ECO:0000256" key="1">
    <source>
        <dbReference type="SAM" id="MobiDB-lite"/>
    </source>
</evidence>
<comment type="caution">
    <text evidence="2">The sequence shown here is derived from an EMBL/GenBank/DDBJ whole genome shotgun (WGS) entry which is preliminary data.</text>
</comment>
<dbReference type="AlphaFoldDB" id="A0A8H6NXQ8"/>
<dbReference type="Proteomes" id="UP000639643">
    <property type="component" value="Unassembled WGS sequence"/>
</dbReference>
<proteinExistence type="predicted"/>
<protein>
    <submittedName>
        <fullName evidence="2">Uncharacterized protein</fullName>
    </submittedName>
</protein>
<evidence type="ECO:0000313" key="3">
    <source>
        <dbReference type="Proteomes" id="UP000639643"/>
    </source>
</evidence>
<organism evidence="2 3">
    <name type="scientific">Colletotrichum musicola</name>
    <dbReference type="NCBI Taxonomy" id="2175873"/>
    <lineage>
        <taxon>Eukaryota</taxon>
        <taxon>Fungi</taxon>
        <taxon>Dikarya</taxon>
        <taxon>Ascomycota</taxon>
        <taxon>Pezizomycotina</taxon>
        <taxon>Sordariomycetes</taxon>
        <taxon>Hypocreomycetidae</taxon>
        <taxon>Glomerellales</taxon>
        <taxon>Glomerellaceae</taxon>
        <taxon>Colletotrichum</taxon>
        <taxon>Colletotrichum orchidearum species complex</taxon>
    </lineage>
</organism>
<name>A0A8H6NXQ8_9PEZI</name>
<dbReference type="EMBL" id="WIGM01000018">
    <property type="protein sequence ID" value="KAF6844398.1"/>
    <property type="molecule type" value="Genomic_DNA"/>
</dbReference>
<reference evidence="2" key="1">
    <citation type="journal article" date="2020" name="Phytopathology">
        <title>Genome Sequence Resources of Colletotrichum truncatum, C. plurivorum, C. musicola, and C. sojae: Four Species Pathogenic to Soybean (Glycine max).</title>
        <authorList>
            <person name="Rogerio F."/>
            <person name="Boufleur T.R."/>
            <person name="Ciampi-Guillardi M."/>
            <person name="Sukno S.A."/>
            <person name="Thon M.R."/>
            <person name="Massola Junior N.S."/>
            <person name="Baroncelli R."/>
        </authorList>
    </citation>
    <scope>NUCLEOTIDE SEQUENCE</scope>
    <source>
        <strain evidence="2">LFN0074</strain>
    </source>
</reference>
<sequence length="113" mass="12798">MRCYGYDYGVVVTRRRKRLGDPWHDFALDSPLQGTSGQPEEPLRKLFAAQDNLRLRISRKERLGTQVSTQTTPGRTGSDGEQAGGSFHVLGIRLIHQGREKWKEREGGVDTYP</sequence>
<feature type="region of interest" description="Disordered" evidence="1">
    <location>
        <begin position="59"/>
        <end position="85"/>
    </location>
</feature>
<keyword evidence="3" id="KW-1185">Reference proteome</keyword>
<gene>
    <name evidence="2" type="ORF">CMUS01_01172</name>
</gene>
<dbReference type="OrthoDB" id="10476192at2759"/>